<evidence type="ECO:0000313" key="6">
    <source>
        <dbReference type="Proteomes" id="UP000245055"/>
    </source>
</evidence>
<keyword evidence="7" id="KW-1185">Reference proteome</keyword>
<dbReference type="PANTHER" id="PTHR43436">
    <property type="entry name" value="ARAC-FAMILY TRANSCRIPTIONAL REGULATOR"/>
    <property type="match status" value="1"/>
</dbReference>
<sequence length="173" mass="19909">MIFTMVIETGLVTPLLLDSFRRLLALLDEPEAIPVLAPLMKKEIHYRLIKSDQAQRLCEIASIESHGYRIAKAIDWMKLNYTSAIKIDALAAKAQMSRPSFHHHFKQLTSMSPIQYQKWLRLNEAKRLMLNERLDAATASYRVGYESPSQFSREYNRLFGSPPKKDITSLKGK</sequence>
<reference evidence="4 6" key="1">
    <citation type="submission" date="2018-05" db="EMBL/GenBank/DDBJ databases">
        <title>Genomic diversity of pathogens causing Blackleg of Potato in Pakistan.</title>
        <authorList>
            <person name="Sarfraz S."/>
            <person name="Riaz K."/>
            <person name="Oulghazi S."/>
            <person name="Cigna J."/>
            <person name="Sahi S.T."/>
            <person name="Khan S.H."/>
            <person name="Hameed A."/>
            <person name="Faure D."/>
        </authorList>
    </citation>
    <scope>NUCLEOTIDE SEQUENCE [LARGE SCALE GENOMIC DNA]</scope>
    <source>
        <strain evidence="4 6">SS70</strain>
    </source>
</reference>
<dbReference type="EMBL" id="QESZ01000003">
    <property type="protein sequence ID" value="PWD75378.1"/>
    <property type="molecule type" value="Genomic_DNA"/>
</dbReference>
<proteinExistence type="predicted"/>
<dbReference type="GO" id="GO:0003700">
    <property type="term" value="F:DNA-binding transcription factor activity"/>
    <property type="evidence" value="ECO:0007669"/>
    <property type="project" value="InterPro"/>
</dbReference>
<dbReference type="Gene3D" id="1.10.10.60">
    <property type="entry name" value="Homeodomain-like"/>
    <property type="match status" value="2"/>
</dbReference>
<dbReference type="Pfam" id="PF12833">
    <property type="entry name" value="HTH_18"/>
    <property type="match status" value="1"/>
</dbReference>
<dbReference type="SUPFAM" id="SSF46689">
    <property type="entry name" value="Homeodomain-like"/>
    <property type="match status" value="2"/>
</dbReference>
<dbReference type="Proteomes" id="UP000266633">
    <property type="component" value="Unassembled WGS sequence"/>
</dbReference>
<dbReference type="Proteomes" id="UP000245055">
    <property type="component" value="Unassembled WGS sequence"/>
</dbReference>
<dbReference type="PROSITE" id="PS01124">
    <property type="entry name" value="HTH_ARAC_FAMILY_2"/>
    <property type="match status" value="1"/>
</dbReference>
<dbReference type="Pfam" id="PF06719">
    <property type="entry name" value="AraC_N"/>
    <property type="match status" value="1"/>
</dbReference>
<evidence type="ECO:0000259" key="3">
    <source>
        <dbReference type="PROSITE" id="PS01124"/>
    </source>
</evidence>
<evidence type="ECO:0000313" key="7">
    <source>
        <dbReference type="Proteomes" id="UP000266633"/>
    </source>
</evidence>
<dbReference type="AlphaFoldDB" id="A0AAP6RYH1"/>
<dbReference type="GO" id="GO:0043565">
    <property type="term" value="F:sequence-specific DNA binding"/>
    <property type="evidence" value="ECO:0007669"/>
    <property type="project" value="InterPro"/>
</dbReference>
<evidence type="ECO:0000256" key="2">
    <source>
        <dbReference type="ARBA" id="ARBA00023163"/>
    </source>
</evidence>
<name>A0AAP6RYH1_9GAMM</name>
<keyword evidence="1" id="KW-0805">Transcription regulation</keyword>
<reference evidence="5 7" key="2">
    <citation type="submission" date="2018-09" db="EMBL/GenBank/DDBJ databases">
        <title>Phylogenetic diversity of Pectobacterium and Dickeya strains causing blackleg disease of potato in Morocco.</title>
        <authorList>
            <person name="Oulghazi S."/>
            <person name="Moumni M."/>
            <person name="Faure D."/>
        </authorList>
    </citation>
    <scope>NUCLEOTIDE SEQUENCE [LARGE SCALE GENOMIC DNA]</scope>
    <source>
        <strain evidence="5 7">S4.16.03.LID</strain>
    </source>
</reference>
<evidence type="ECO:0000256" key="1">
    <source>
        <dbReference type="ARBA" id="ARBA00023015"/>
    </source>
</evidence>
<feature type="domain" description="HTH araC/xylS-type" evidence="3">
    <location>
        <begin position="71"/>
        <end position="169"/>
    </location>
</feature>
<gene>
    <name evidence="5" type="ORF">D5077_13100</name>
    <name evidence="4" type="ORF">DF213_01875</name>
</gene>
<protein>
    <submittedName>
        <fullName evidence="4">AraC family transcriptional regulator</fullName>
    </submittedName>
</protein>
<dbReference type="InterPro" id="IPR018060">
    <property type="entry name" value="HTH_AraC"/>
</dbReference>
<organism evidence="4 6">
    <name type="scientific">Dickeya dianthicola</name>
    <dbReference type="NCBI Taxonomy" id="204039"/>
    <lineage>
        <taxon>Bacteria</taxon>
        <taxon>Pseudomonadati</taxon>
        <taxon>Pseudomonadota</taxon>
        <taxon>Gammaproteobacteria</taxon>
        <taxon>Enterobacterales</taxon>
        <taxon>Pectobacteriaceae</taxon>
        <taxon>Dickeya</taxon>
    </lineage>
</organism>
<evidence type="ECO:0000313" key="5">
    <source>
        <dbReference type="EMBL" id="RJL71030.1"/>
    </source>
</evidence>
<dbReference type="InterPro" id="IPR009594">
    <property type="entry name" value="Tscrpt_reg_HTH_AraC_N"/>
</dbReference>
<comment type="caution">
    <text evidence="4">The sequence shown here is derived from an EMBL/GenBank/DDBJ whole genome shotgun (WGS) entry which is preliminary data.</text>
</comment>
<dbReference type="InterPro" id="IPR009057">
    <property type="entry name" value="Homeodomain-like_sf"/>
</dbReference>
<dbReference type="SMART" id="SM00342">
    <property type="entry name" value="HTH_ARAC"/>
    <property type="match status" value="1"/>
</dbReference>
<evidence type="ECO:0000313" key="4">
    <source>
        <dbReference type="EMBL" id="PWD75378.1"/>
    </source>
</evidence>
<accession>A0AAP6RYH1</accession>
<dbReference type="EMBL" id="QZDO01000043">
    <property type="protein sequence ID" value="RJL71030.1"/>
    <property type="molecule type" value="Genomic_DNA"/>
</dbReference>
<dbReference type="PANTHER" id="PTHR43436:SF1">
    <property type="entry name" value="TRANSCRIPTIONAL REGULATORY PROTEIN"/>
    <property type="match status" value="1"/>
</dbReference>
<keyword evidence="2" id="KW-0804">Transcription</keyword>